<dbReference type="Proteomes" id="UP000245626">
    <property type="component" value="Unassembled WGS sequence"/>
</dbReference>
<sequence>MSKPDVLICGTIVHAHKELDTILGSISNVLQLDSPDRETFLKELGPGGKYSKIKAIYRHNDSASKIGLFDGQLISSLPETLSFICHNGAGYDQIDVEAAKQRGIKVSHTPSAVDDATADTAMFLVLSTLRQYYRAEVNARQGKWKSGLSPAHDPEGKVLGIVGMGGIGGALAKRAKAFDMKILYHNRNPSPKADESFTYVGTLEELLERSDVVSLNLPLNSSTQGSFGEAQFERMKTGSILINTARGGVVDQEALVRALEGGKLSSAGLDVYPDEPNIDARLIAMDQCVLLPHMGTETIETQKKMEVQVFGSIKVALETGTPSYLVKEHK</sequence>
<keyword evidence="2" id="KW-1185">Reference proteome</keyword>
<name>A0ACD0NQR1_9BASI</name>
<dbReference type="EMBL" id="KZ820261">
    <property type="protein sequence ID" value="PWN48142.1"/>
    <property type="molecule type" value="Genomic_DNA"/>
</dbReference>
<protein>
    <submittedName>
        <fullName evidence="1">Uncharacterized protein</fullName>
    </submittedName>
</protein>
<accession>A0ACD0NQR1</accession>
<reference evidence="1 2" key="1">
    <citation type="journal article" date="2018" name="Mol. Biol. Evol.">
        <title>Broad Genomic Sampling Reveals a Smut Pathogenic Ancestry of the Fungal Clade Ustilaginomycotina.</title>
        <authorList>
            <person name="Kijpornyongpan T."/>
            <person name="Mondo S.J."/>
            <person name="Barry K."/>
            <person name="Sandor L."/>
            <person name="Lee J."/>
            <person name="Lipzen A."/>
            <person name="Pangilinan J."/>
            <person name="LaButti K."/>
            <person name="Hainaut M."/>
            <person name="Henrissat B."/>
            <person name="Grigoriev I.V."/>
            <person name="Spatafora J.W."/>
            <person name="Aime M.C."/>
        </authorList>
    </citation>
    <scope>NUCLEOTIDE SEQUENCE [LARGE SCALE GENOMIC DNA]</scope>
    <source>
        <strain evidence="1 2">SA 807</strain>
    </source>
</reference>
<organism evidence="1 2">
    <name type="scientific">Violaceomyces palustris</name>
    <dbReference type="NCBI Taxonomy" id="1673888"/>
    <lineage>
        <taxon>Eukaryota</taxon>
        <taxon>Fungi</taxon>
        <taxon>Dikarya</taxon>
        <taxon>Basidiomycota</taxon>
        <taxon>Ustilaginomycotina</taxon>
        <taxon>Ustilaginomycetes</taxon>
        <taxon>Violaceomycetales</taxon>
        <taxon>Violaceomycetaceae</taxon>
        <taxon>Violaceomyces</taxon>
    </lineage>
</organism>
<evidence type="ECO:0000313" key="1">
    <source>
        <dbReference type="EMBL" id="PWN48142.1"/>
    </source>
</evidence>
<proteinExistence type="predicted"/>
<evidence type="ECO:0000313" key="2">
    <source>
        <dbReference type="Proteomes" id="UP000245626"/>
    </source>
</evidence>
<gene>
    <name evidence="1" type="ORF">IE53DRAFT_334235</name>
</gene>